<feature type="domain" description="GOLD" evidence="9">
    <location>
        <begin position="191"/>
        <end position="282"/>
    </location>
</feature>
<dbReference type="Pfam" id="PF01105">
    <property type="entry name" value="EMP24_GP25L"/>
    <property type="match status" value="1"/>
</dbReference>
<dbReference type="Proteomes" id="UP000186136">
    <property type="component" value="Unassembled WGS sequence"/>
</dbReference>
<evidence type="ECO:0000313" key="10">
    <source>
        <dbReference type="EMBL" id="GAV27734.1"/>
    </source>
</evidence>
<dbReference type="PANTHER" id="PTHR22811">
    <property type="entry name" value="TRANSMEMBRANE EMP24 DOMAIN-CONTAINING PROTEIN"/>
    <property type="match status" value="1"/>
</dbReference>
<dbReference type="PROSITE" id="PS50866">
    <property type="entry name" value="GOLD"/>
    <property type="match status" value="1"/>
</dbReference>
<keyword evidence="6 8" id="KW-0472">Membrane</keyword>
<evidence type="ECO:0000256" key="2">
    <source>
        <dbReference type="ARBA" id="ARBA00007104"/>
    </source>
</evidence>
<evidence type="ECO:0000259" key="9">
    <source>
        <dbReference type="PROSITE" id="PS50866"/>
    </source>
</evidence>
<comment type="similarity">
    <text evidence="2">Belongs to the EMP24/GP25L family.</text>
</comment>
<dbReference type="EMBL" id="BDGI01000044">
    <property type="protein sequence ID" value="GAV27734.1"/>
    <property type="molecule type" value="Genomic_DNA"/>
</dbReference>
<evidence type="ECO:0000256" key="7">
    <source>
        <dbReference type="ARBA" id="ARBA00037847"/>
    </source>
</evidence>
<keyword evidence="3 8" id="KW-0812">Transmembrane</keyword>
<evidence type="ECO:0000256" key="5">
    <source>
        <dbReference type="ARBA" id="ARBA00022989"/>
    </source>
</evidence>
<evidence type="ECO:0000256" key="6">
    <source>
        <dbReference type="ARBA" id="ARBA00023136"/>
    </source>
</evidence>
<comment type="caution">
    <text evidence="10">The sequence shown here is derived from an EMBL/GenBank/DDBJ whole genome shotgun (WGS) entry which is preliminary data.</text>
</comment>
<keyword evidence="11" id="KW-1185">Reference proteome</keyword>
<keyword evidence="4" id="KW-0732">Signal</keyword>
<proteinExistence type="inferred from homology"/>
<dbReference type="SMART" id="SM01190">
    <property type="entry name" value="EMP24_GP25L"/>
    <property type="match status" value="1"/>
</dbReference>
<evidence type="ECO:0000313" key="11">
    <source>
        <dbReference type="Proteomes" id="UP000186136"/>
    </source>
</evidence>
<dbReference type="GO" id="GO:0012505">
    <property type="term" value="C:endomembrane system"/>
    <property type="evidence" value="ECO:0007669"/>
    <property type="project" value="UniProtKB-SubCell"/>
</dbReference>
<organism evidence="10 11">
    <name type="scientific">Pichia membranifaciens</name>
    <dbReference type="NCBI Taxonomy" id="4926"/>
    <lineage>
        <taxon>Eukaryota</taxon>
        <taxon>Fungi</taxon>
        <taxon>Dikarya</taxon>
        <taxon>Ascomycota</taxon>
        <taxon>Saccharomycotina</taxon>
        <taxon>Pichiomycetes</taxon>
        <taxon>Pichiales</taxon>
        <taxon>Pichiaceae</taxon>
        <taxon>Pichia</taxon>
    </lineage>
</organism>
<evidence type="ECO:0000256" key="3">
    <source>
        <dbReference type="ARBA" id="ARBA00022692"/>
    </source>
</evidence>
<comment type="subcellular location">
    <subcellularLocation>
        <location evidence="7">Endomembrane system</location>
        <topology evidence="7">Single-pass membrane protein</topology>
    </subcellularLocation>
    <subcellularLocation>
        <location evidence="1">Membrane</location>
        <topology evidence="1">Single-pass type I membrane protein</topology>
    </subcellularLocation>
</comment>
<keyword evidence="5 8" id="KW-1133">Transmembrane helix</keyword>
<dbReference type="InterPro" id="IPR036598">
    <property type="entry name" value="GOLD_dom_sf"/>
</dbReference>
<gene>
    <name evidence="10" type="ORF">PMKS-001202</name>
</gene>
<name>A0A1Q2YDY6_9ASCO</name>
<dbReference type="AlphaFoldDB" id="A0A1Q2YDY6"/>
<evidence type="ECO:0000256" key="4">
    <source>
        <dbReference type="ARBA" id="ARBA00022729"/>
    </source>
</evidence>
<sequence length="381" mass="43047">MDSKLYTRLKVHEFQEEIRLYNDSGSTRPPLSILKKIIANLTVGNTQLIEYNDIFAFVCRVTLQFGDQNEGVKKLGMLVLEMFVSTAFKSVRSGRGGTGTKDVDLDSVLGQLLPYLVREAGATNGDVSALRILGAADCGFMSLKMFSTYTNQLWVLVNEKLSSDNEEEVSIEFIHVTIRLIQKIAKSETDKEMAEDKIRVIFNKLVNILNKFDNIQILSSAGGSFDINYTIKDPSQVLIVVEEKQRQGDYTFSAALTGEYEFCFDNEMSTFAEKVVDFEIKVEDEDEANQIKANLPNAPTENTAVAGMQLSVNKIERTLNLLEHSLNYYKTRNNRNQSTVKSTENRIFWFSLFDLGLMILMGAFQVAVVKFFFQGSRKQLV</sequence>
<dbReference type="InterPro" id="IPR009038">
    <property type="entry name" value="GOLD_dom"/>
</dbReference>
<feature type="transmembrane region" description="Helical" evidence="8">
    <location>
        <begin position="347"/>
        <end position="373"/>
    </location>
</feature>
<accession>A0A1Q2YDY6</accession>
<dbReference type="OrthoDB" id="1929172at2759"/>
<evidence type="ECO:0000256" key="1">
    <source>
        <dbReference type="ARBA" id="ARBA00004479"/>
    </source>
</evidence>
<dbReference type="InterPro" id="IPR015720">
    <property type="entry name" value="Emp24-like"/>
</dbReference>
<dbReference type="SUPFAM" id="SSF101576">
    <property type="entry name" value="Supernatant protein factor (SPF), C-terminal domain"/>
    <property type="match status" value="1"/>
</dbReference>
<dbReference type="GO" id="GO:0016020">
    <property type="term" value="C:membrane"/>
    <property type="evidence" value="ECO:0007669"/>
    <property type="project" value="UniProtKB-SubCell"/>
</dbReference>
<reference evidence="10 11" key="1">
    <citation type="submission" date="2016-08" db="EMBL/GenBank/DDBJ databases">
        <title>Whole genome shotgun sequence of Pichia membranifaciens KS47-1.</title>
        <authorList>
            <person name="Konishi M."/>
            <person name="Ishida M."/>
            <person name="Arakawa T."/>
            <person name="Kato Y."/>
            <person name="Horiuchi J."/>
        </authorList>
    </citation>
    <scope>NUCLEOTIDE SEQUENCE [LARGE SCALE GENOMIC DNA]</scope>
    <source>
        <strain evidence="10 11">KS47-1</strain>
    </source>
</reference>
<protein>
    <recommendedName>
        <fullName evidence="9">GOLD domain-containing protein</fullName>
    </recommendedName>
</protein>
<evidence type="ECO:0000256" key="8">
    <source>
        <dbReference type="SAM" id="Phobius"/>
    </source>
</evidence>